<sequence>FSEVPSELSSPWRLNTKLKKNDRLLKQPPLQPKKHDLESIRMTPQTPSPDLLKKVTRASANRKSAKPVVS</sequence>
<dbReference type="AlphaFoldDB" id="A0A8S4A4T6"/>
<name>A0A8S4A4T6_9EUPU</name>
<feature type="non-terminal residue" evidence="2">
    <location>
        <position position="1"/>
    </location>
</feature>
<gene>
    <name evidence="2" type="ORF">CUNI_LOCUS19554</name>
</gene>
<evidence type="ECO:0000313" key="3">
    <source>
        <dbReference type="Proteomes" id="UP000678393"/>
    </source>
</evidence>
<keyword evidence="3" id="KW-1185">Reference proteome</keyword>
<evidence type="ECO:0000313" key="2">
    <source>
        <dbReference type="EMBL" id="CAG5133996.1"/>
    </source>
</evidence>
<dbReference type="Proteomes" id="UP000678393">
    <property type="component" value="Unassembled WGS sequence"/>
</dbReference>
<organism evidence="2 3">
    <name type="scientific">Candidula unifasciata</name>
    <dbReference type="NCBI Taxonomy" id="100452"/>
    <lineage>
        <taxon>Eukaryota</taxon>
        <taxon>Metazoa</taxon>
        <taxon>Spiralia</taxon>
        <taxon>Lophotrochozoa</taxon>
        <taxon>Mollusca</taxon>
        <taxon>Gastropoda</taxon>
        <taxon>Heterobranchia</taxon>
        <taxon>Euthyneura</taxon>
        <taxon>Panpulmonata</taxon>
        <taxon>Eupulmonata</taxon>
        <taxon>Stylommatophora</taxon>
        <taxon>Helicina</taxon>
        <taxon>Helicoidea</taxon>
        <taxon>Geomitridae</taxon>
        <taxon>Candidula</taxon>
    </lineage>
</organism>
<reference evidence="2" key="1">
    <citation type="submission" date="2021-04" db="EMBL/GenBank/DDBJ databases">
        <authorList>
            <consortium name="Molecular Ecology Group"/>
        </authorList>
    </citation>
    <scope>NUCLEOTIDE SEQUENCE</scope>
</reference>
<protein>
    <submittedName>
        <fullName evidence="2">Uncharacterized protein</fullName>
    </submittedName>
</protein>
<evidence type="ECO:0000256" key="1">
    <source>
        <dbReference type="SAM" id="MobiDB-lite"/>
    </source>
</evidence>
<proteinExistence type="predicted"/>
<accession>A0A8S4A4T6</accession>
<feature type="region of interest" description="Disordered" evidence="1">
    <location>
        <begin position="19"/>
        <end position="70"/>
    </location>
</feature>
<dbReference type="EMBL" id="CAJHNH020006668">
    <property type="protein sequence ID" value="CAG5133996.1"/>
    <property type="molecule type" value="Genomic_DNA"/>
</dbReference>
<feature type="non-terminal residue" evidence="2">
    <location>
        <position position="70"/>
    </location>
</feature>
<comment type="caution">
    <text evidence="2">The sequence shown here is derived from an EMBL/GenBank/DDBJ whole genome shotgun (WGS) entry which is preliminary data.</text>
</comment>